<comment type="caution">
    <text evidence="2">The sequence shown here is derived from an EMBL/GenBank/DDBJ whole genome shotgun (WGS) entry which is preliminary data.</text>
</comment>
<dbReference type="EMBL" id="JBJYXY010000001">
    <property type="protein sequence ID" value="MFN2976904.1"/>
    <property type="molecule type" value="Genomic_DNA"/>
</dbReference>
<reference evidence="2 3" key="1">
    <citation type="submission" date="2024-12" db="EMBL/GenBank/DDBJ databases">
        <authorList>
            <person name="Lee Y."/>
        </authorList>
    </citation>
    <scope>NUCLEOTIDE SEQUENCE [LARGE SCALE GENOMIC DNA]</scope>
    <source>
        <strain evidence="2 3">03SUJ4</strain>
    </source>
</reference>
<dbReference type="Proteomes" id="UP001634747">
    <property type="component" value="Unassembled WGS sequence"/>
</dbReference>
<proteinExistence type="predicted"/>
<dbReference type="RefSeq" id="WP_263414916.1">
    <property type="nucleotide sequence ID" value="NZ_BAABBH010000001.1"/>
</dbReference>
<accession>A0ABW9KMB8</accession>
<keyword evidence="2" id="KW-0378">Hydrolase</keyword>
<dbReference type="Gene3D" id="3.40.710.10">
    <property type="entry name" value="DD-peptidase/beta-lactamase superfamily"/>
    <property type="match status" value="1"/>
</dbReference>
<dbReference type="InterPro" id="IPR001466">
    <property type="entry name" value="Beta-lactam-related"/>
</dbReference>
<protein>
    <submittedName>
        <fullName evidence="2">Serine hydrolase domain-containing protein</fullName>
        <ecNumber evidence="2">3.-.-.-</ecNumber>
    </submittedName>
</protein>
<feature type="domain" description="Beta-lactamase-related" evidence="1">
    <location>
        <begin position="73"/>
        <end position="338"/>
    </location>
</feature>
<organism evidence="2 3">
    <name type="scientific">Terriglobus aquaticus</name>
    <dbReference type="NCBI Taxonomy" id="940139"/>
    <lineage>
        <taxon>Bacteria</taxon>
        <taxon>Pseudomonadati</taxon>
        <taxon>Acidobacteriota</taxon>
        <taxon>Terriglobia</taxon>
        <taxon>Terriglobales</taxon>
        <taxon>Acidobacteriaceae</taxon>
        <taxon>Terriglobus</taxon>
    </lineage>
</organism>
<evidence type="ECO:0000313" key="3">
    <source>
        <dbReference type="Proteomes" id="UP001634747"/>
    </source>
</evidence>
<dbReference type="PANTHER" id="PTHR43283">
    <property type="entry name" value="BETA-LACTAMASE-RELATED"/>
    <property type="match status" value="1"/>
</dbReference>
<dbReference type="GO" id="GO:0016787">
    <property type="term" value="F:hydrolase activity"/>
    <property type="evidence" value="ECO:0007669"/>
    <property type="project" value="UniProtKB-KW"/>
</dbReference>
<gene>
    <name evidence="2" type="ORF">ACK2TP_14125</name>
</gene>
<sequence>MGQRPGQTQPAVQGAGESVTQRLAKDLTWTPEQRETRFAHMDQVFPTNPVHHGSTLALTQGAPLQVHLASGETVRELMQRDRFSGILVLQRGKIRFEEYGIGATAQTRWTSFSVSKSVTSTLVGYALRDKFIRSADDDVTKYIPELVGSSYDGVSVRQLAEMTSGVRWVEDYTAPDSDNVKLYESAAVPGRDQVVEYMRKLPPETAPGTKFVYKTGETDLLGVLVQRAVGSSLSAYLQRTLWREMRAESDAFWIADGGREFGGSGLSATLRDFGRFGEFVRTHRAAGGWLAAATRGEVDNGRYGLGWWTFPDGSFAALGIFGQSILVDPRRELVVVTLGAWPAASSAALVADRAALWEAVRRAVDEPPPGLNR</sequence>
<name>A0ABW9KMB8_9BACT</name>
<keyword evidence="3" id="KW-1185">Reference proteome</keyword>
<dbReference type="InterPro" id="IPR050789">
    <property type="entry name" value="Diverse_Enzym_Activities"/>
</dbReference>
<evidence type="ECO:0000313" key="2">
    <source>
        <dbReference type="EMBL" id="MFN2976904.1"/>
    </source>
</evidence>
<dbReference type="PANTHER" id="PTHR43283:SF14">
    <property type="entry name" value="BLL8153 PROTEIN"/>
    <property type="match status" value="1"/>
</dbReference>
<dbReference type="EC" id="3.-.-.-" evidence="2"/>
<dbReference type="SUPFAM" id="SSF56601">
    <property type="entry name" value="beta-lactamase/transpeptidase-like"/>
    <property type="match status" value="1"/>
</dbReference>
<dbReference type="Pfam" id="PF00144">
    <property type="entry name" value="Beta-lactamase"/>
    <property type="match status" value="1"/>
</dbReference>
<evidence type="ECO:0000259" key="1">
    <source>
        <dbReference type="Pfam" id="PF00144"/>
    </source>
</evidence>
<dbReference type="InterPro" id="IPR012338">
    <property type="entry name" value="Beta-lactam/transpept-like"/>
</dbReference>